<dbReference type="PANTHER" id="PTHR44329">
    <property type="entry name" value="SERINE/THREONINE-PROTEIN KINASE TNNI3K-RELATED"/>
    <property type="match status" value="1"/>
</dbReference>
<dbReference type="STRING" id="13706.A0A1X2HCM7"/>
<dbReference type="SUPFAM" id="SSF56112">
    <property type="entry name" value="Protein kinase-like (PK-like)"/>
    <property type="match status" value="1"/>
</dbReference>
<dbReference type="GO" id="GO:0005524">
    <property type="term" value="F:ATP binding"/>
    <property type="evidence" value="ECO:0007669"/>
    <property type="project" value="InterPro"/>
</dbReference>
<name>A0A1X2HCM7_SYNRA</name>
<keyword evidence="2" id="KW-0418">Kinase</keyword>
<dbReference type="EMBL" id="MCGN01000005">
    <property type="protein sequence ID" value="ORY96537.1"/>
    <property type="molecule type" value="Genomic_DNA"/>
</dbReference>
<dbReference type="PROSITE" id="PS50011">
    <property type="entry name" value="PROTEIN_KINASE_DOM"/>
    <property type="match status" value="1"/>
</dbReference>
<proteinExistence type="predicted"/>
<keyword evidence="2" id="KW-0808">Transferase</keyword>
<dbReference type="InterPro" id="IPR051681">
    <property type="entry name" value="Ser/Thr_Kinases-Pseudokinases"/>
</dbReference>
<feature type="non-terminal residue" evidence="2">
    <location>
        <position position="1"/>
    </location>
</feature>
<dbReference type="InterPro" id="IPR011009">
    <property type="entry name" value="Kinase-like_dom_sf"/>
</dbReference>
<evidence type="ECO:0000259" key="1">
    <source>
        <dbReference type="PROSITE" id="PS50011"/>
    </source>
</evidence>
<dbReference type="InterPro" id="IPR001245">
    <property type="entry name" value="Ser-Thr/Tyr_kinase_cat_dom"/>
</dbReference>
<keyword evidence="3" id="KW-1185">Reference proteome</keyword>
<reference evidence="2 3" key="1">
    <citation type="submission" date="2016-07" db="EMBL/GenBank/DDBJ databases">
        <title>Pervasive Adenine N6-methylation of Active Genes in Fungi.</title>
        <authorList>
            <consortium name="DOE Joint Genome Institute"/>
            <person name="Mondo S.J."/>
            <person name="Dannebaum R.O."/>
            <person name="Kuo R.C."/>
            <person name="Labutti K."/>
            <person name="Haridas S."/>
            <person name="Kuo A."/>
            <person name="Salamov A."/>
            <person name="Ahrendt S.R."/>
            <person name="Lipzen A."/>
            <person name="Sullivan W."/>
            <person name="Andreopoulos W.B."/>
            <person name="Clum A."/>
            <person name="Lindquist E."/>
            <person name="Daum C."/>
            <person name="Ramamoorthy G.K."/>
            <person name="Gryganskyi A."/>
            <person name="Culley D."/>
            <person name="Magnuson J.K."/>
            <person name="James T.Y."/>
            <person name="O'Malley M.A."/>
            <person name="Stajich J.E."/>
            <person name="Spatafora J.W."/>
            <person name="Visel A."/>
            <person name="Grigoriev I.V."/>
        </authorList>
    </citation>
    <scope>NUCLEOTIDE SEQUENCE [LARGE SCALE GENOMIC DNA]</scope>
    <source>
        <strain evidence="2 3">NRRL 2496</strain>
    </source>
</reference>
<dbReference type="InParanoid" id="A0A1X2HCM7"/>
<dbReference type="GO" id="GO:0004674">
    <property type="term" value="F:protein serine/threonine kinase activity"/>
    <property type="evidence" value="ECO:0007669"/>
    <property type="project" value="TreeGrafter"/>
</dbReference>
<dbReference type="OMA" id="LVDITFM"/>
<feature type="domain" description="Protein kinase" evidence="1">
    <location>
        <begin position="108"/>
        <end position="360"/>
    </location>
</feature>
<protein>
    <submittedName>
        <fullName evidence="2">Kinase-like domain-containing protein</fullName>
    </submittedName>
</protein>
<comment type="caution">
    <text evidence="2">The sequence shown here is derived from an EMBL/GenBank/DDBJ whole genome shotgun (WGS) entry which is preliminary data.</text>
</comment>
<dbReference type="InterPro" id="IPR000719">
    <property type="entry name" value="Prot_kinase_dom"/>
</dbReference>
<dbReference type="OrthoDB" id="10261027at2759"/>
<dbReference type="AlphaFoldDB" id="A0A1X2HCM7"/>
<evidence type="ECO:0000313" key="3">
    <source>
        <dbReference type="Proteomes" id="UP000242180"/>
    </source>
</evidence>
<dbReference type="SMART" id="SM00220">
    <property type="entry name" value="S_TKc"/>
    <property type="match status" value="1"/>
</dbReference>
<organism evidence="2 3">
    <name type="scientific">Syncephalastrum racemosum</name>
    <name type="common">Filamentous fungus</name>
    <dbReference type="NCBI Taxonomy" id="13706"/>
    <lineage>
        <taxon>Eukaryota</taxon>
        <taxon>Fungi</taxon>
        <taxon>Fungi incertae sedis</taxon>
        <taxon>Mucoromycota</taxon>
        <taxon>Mucoromycotina</taxon>
        <taxon>Mucoromycetes</taxon>
        <taxon>Mucorales</taxon>
        <taxon>Syncephalastraceae</taxon>
        <taxon>Syncephalastrum</taxon>
    </lineage>
</organism>
<dbReference type="Pfam" id="PF07714">
    <property type="entry name" value="PK_Tyr_Ser-Thr"/>
    <property type="match status" value="1"/>
</dbReference>
<dbReference type="Gene3D" id="1.10.510.10">
    <property type="entry name" value="Transferase(Phosphotransferase) domain 1"/>
    <property type="match status" value="1"/>
</dbReference>
<accession>A0A1X2HCM7</accession>
<dbReference type="Proteomes" id="UP000242180">
    <property type="component" value="Unassembled WGS sequence"/>
</dbReference>
<evidence type="ECO:0000313" key="2">
    <source>
        <dbReference type="EMBL" id="ORY96537.1"/>
    </source>
</evidence>
<sequence>LADQWITKFNVIFSIDHMWNWVRPEDRQSTAGVPTTSDDTSKTYFPATTIQPWLDHITQRHALHPHHRQLIQNIYNHLVHRNQANRPLALVGASSLFALPFFPPSWFTDLVPRGHSEGLGASYVARFGPPYRLNDRVPERWDRVFLKGLATDAEQGDVDLLFATSYTMTLYGITLYRHPSTPNVSQLAIVCKYTLYGSLEDQLRTGRVPTTYDAARALALSITKRLKDLHWEYVHGNVHPRNILFDFGPGNVGDFMVDLAFTRHRRRQHAHRGGRYPYIAPEVATGVTAASDMYALGIILWQLVTRVTFPDTCLVDPHVFRIEPVPGILKEWEDLVYDCLQTDPASRPNAYTVYRRLEKIPQQCSIDPATLAYIGERRQETQRYADTHHLAPDHSSEPRDDGSVWTASITRLNNADLQRFPSILQ</sequence>
<gene>
    <name evidence="2" type="ORF">BCR43DRAFT_439144</name>
</gene>